<protein>
    <submittedName>
        <fullName evidence="1">Uncharacterized protein</fullName>
    </submittedName>
</protein>
<evidence type="ECO:0000313" key="1">
    <source>
        <dbReference type="EMBL" id="KAK7041136.1"/>
    </source>
</evidence>
<name>A0AAW0CR21_9AGAR</name>
<keyword evidence="2" id="KW-1185">Reference proteome</keyword>
<gene>
    <name evidence="1" type="ORF">R3P38DRAFT_2768520</name>
</gene>
<accession>A0AAW0CR21</accession>
<comment type="caution">
    <text evidence="1">The sequence shown here is derived from an EMBL/GenBank/DDBJ whole genome shotgun (WGS) entry which is preliminary data.</text>
</comment>
<organism evidence="1 2">
    <name type="scientific">Favolaschia claudopus</name>
    <dbReference type="NCBI Taxonomy" id="2862362"/>
    <lineage>
        <taxon>Eukaryota</taxon>
        <taxon>Fungi</taxon>
        <taxon>Dikarya</taxon>
        <taxon>Basidiomycota</taxon>
        <taxon>Agaricomycotina</taxon>
        <taxon>Agaricomycetes</taxon>
        <taxon>Agaricomycetidae</taxon>
        <taxon>Agaricales</taxon>
        <taxon>Marasmiineae</taxon>
        <taxon>Mycenaceae</taxon>
        <taxon>Favolaschia</taxon>
    </lineage>
</organism>
<dbReference type="AlphaFoldDB" id="A0AAW0CR21"/>
<dbReference type="EMBL" id="JAWWNJ010000014">
    <property type="protein sequence ID" value="KAK7041136.1"/>
    <property type="molecule type" value="Genomic_DNA"/>
</dbReference>
<reference evidence="1 2" key="1">
    <citation type="journal article" date="2024" name="J Genomics">
        <title>Draft genome sequencing and assembly of Favolaschia claudopus CIRM-BRFM 2984 isolated from oak limbs.</title>
        <authorList>
            <person name="Navarro D."/>
            <person name="Drula E."/>
            <person name="Chaduli D."/>
            <person name="Cazenave R."/>
            <person name="Ahrendt S."/>
            <person name="Wang J."/>
            <person name="Lipzen A."/>
            <person name="Daum C."/>
            <person name="Barry K."/>
            <person name="Grigoriev I.V."/>
            <person name="Favel A."/>
            <person name="Rosso M.N."/>
            <person name="Martin F."/>
        </authorList>
    </citation>
    <scope>NUCLEOTIDE SEQUENCE [LARGE SCALE GENOMIC DNA]</scope>
    <source>
        <strain evidence="1 2">CIRM-BRFM 2984</strain>
    </source>
</reference>
<sequence length="139" mass="15391">MSEVAEFKWGEIAEFPPFKVAKSKSPQIADLTWALKVSVTAPRTPPPSKRRIIYQSPNQDHLRNALLEGGSSYSQLSGQGPNSPSEQIQFFAINDCSLNDLLADRRFQGFVCDPANACLGSLVIEAGNYRIRYDENRSG</sequence>
<evidence type="ECO:0000313" key="2">
    <source>
        <dbReference type="Proteomes" id="UP001362999"/>
    </source>
</evidence>
<proteinExistence type="predicted"/>
<dbReference type="Proteomes" id="UP001362999">
    <property type="component" value="Unassembled WGS sequence"/>
</dbReference>